<dbReference type="Proteomes" id="UP000249590">
    <property type="component" value="Unassembled WGS sequence"/>
</dbReference>
<proteinExistence type="predicted"/>
<keyword evidence="2" id="KW-1185">Reference proteome</keyword>
<evidence type="ECO:0000313" key="1">
    <source>
        <dbReference type="EMBL" id="RAH96286.1"/>
    </source>
</evidence>
<comment type="caution">
    <text evidence="1">The sequence shown here is derived from an EMBL/GenBank/DDBJ whole genome shotgun (WGS) entry which is preliminary data.</text>
</comment>
<organism evidence="1 2">
    <name type="scientific">Acuticoccus sediminis</name>
    <dbReference type="NCBI Taxonomy" id="2184697"/>
    <lineage>
        <taxon>Bacteria</taxon>
        <taxon>Pseudomonadati</taxon>
        <taxon>Pseudomonadota</taxon>
        <taxon>Alphaproteobacteria</taxon>
        <taxon>Hyphomicrobiales</taxon>
        <taxon>Amorphaceae</taxon>
        <taxon>Acuticoccus</taxon>
    </lineage>
</organism>
<name>A0A8B2NKC4_9HYPH</name>
<sequence>MTQAHVLNETLSGEDRVRIRDILEARGFDVVFGMPADLSALSGSDTIGVVCLPAVEADSELWQSEYAPLRGPACG</sequence>
<dbReference type="AlphaFoldDB" id="A0A8B2NKC4"/>
<accession>A0A8B2NKC4</accession>
<protein>
    <submittedName>
        <fullName evidence="1">Uncharacterized protein</fullName>
    </submittedName>
</protein>
<dbReference type="EMBL" id="QHHQ01000014">
    <property type="protein sequence ID" value="RAH96286.1"/>
    <property type="molecule type" value="Genomic_DNA"/>
</dbReference>
<dbReference type="RefSeq" id="WP_083551967.1">
    <property type="nucleotide sequence ID" value="NZ_QHHQ01000014.1"/>
</dbReference>
<evidence type="ECO:0000313" key="2">
    <source>
        <dbReference type="Proteomes" id="UP000249590"/>
    </source>
</evidence>
<gene>
    <name evidence="1" type="ORF">DLJ53_32820</name>
</gene>
<reference evidence="1 2" key="1">
    <citation type="submission" date="2018-05" db="EMBL/GenBank/DDBJ databases">
        <title>Acuticoccus sediminis sp. nov., isolated from deep-sea sediment of Indian Ocean.</title>
        <authorList>
            <person name="Liu X."/>
            <person name="Lai Q."/>
            <person name="Du Y."/>
            <person name="Sun F."/>
            <person name="Zhang X."/>
            <person name="Wang S."/>
            <person name="Shao Z."/>
        </authorList>
    </citation>
    <scope>NUCLEOTIDE SEQUENCE [LARGE SCALE GENOMIC DNA]</scope>
    <source>
        <strain evidence="1 2">PTG4-2</strain>
    </source>
</reference>